<dbReference type="PROSITE" id="PS00036">
    <property type="entry name" value="BZIP_BASIC"/>
    <property type="match status" value="1"/>
</dbReference>
<gene>
    <name evidence="3" type="ORF">FA10DRAFT_257336</name>
</gene>
<dbReference type="STRING" id="215250.A0A316YU25"/>
<feature type="domain" description="BZIP" evidence="2">
    <location>
        <begin position="19"/>
        <end position="34"/>
    </location>
</feature>
<keyword evidence="4" id="KW-1185">Reference proteome</keyword>
<evidence type="ECO:0000313" key="4">
    <source>
        <dbReference type="Proteomes" id="UP000245768"/>
    </source>
</evidence>
<evidence type="ECO:0000256" key="1">
    <source>
        <dbReference type="SAM" id="MobiDB-lite"/>
    </source>
</evidence>
<reference evidence="3 4" key="1">
    <citation type="journal article" date="2018" name="Mol. Biol. Evol.">
        <title>Broad Genomic Sampling Reveals a Smut Pathogenic Ancestry of the Fungal Clade Ustilaginomycotina.</title>
        <authorList>
            <person name="Kijpornyongpan T."/>
            <person name="Mondo S.J."/>
            <person name="Barry K."/>
            <person name="Sandor L."/>
            <person name="Lee J."/>
            <person name="Lipzen A."/>
            <person name="Pangilinan J."/>
            <person name="LaButti K."/>
            <person name="Hainaut M."/>
            <person name="Henrissat B."/>
            <person name="Grigoriev I.V."/>
            <person name="Spatafora J.W."/>
            <person name="Aime M.C."/>
        </authorList>
    </citation>
    <scope>NUCLEOTIDE SEQUENCE [LARGE SCALE GENOMIC DNA]</scope>
    <source>
        <strain evidence="3 4">MCA 4198</strain>
    </source>
</reference>
<protein>
    <recommendedName>
        <fullName evidence="2">BZIP domain-containing protein</fullName>
    </recommendedName>
</protein>
<dbReference type="InterPro" id="IPR021833">
    <property type="entry name" value="DUF3425"/>
</dbReference>
<feature type="compositionally biased region" description="Low complexity" evidence="1">
    <location>
        <begin position="119"/>
        <end position="153"/>
    </location>
</feature>
<feature type="compositionally biased region" description="Basic and acidic residues" evidence="1">
    <location>
        <begin position="15"/>
        <end position="27"/>
    </location>
</feature>
<sequence>MDTMIRLERQLTAEELVEKRRLQNREAQKRRRAKLRNAAEQEPEDDLPRSGKSAGISLDTGRASNDIGSVSVTDSWYGGSSSVIDNRKSTSADRHLSNVFDDIFGSTAFNFPASDAGSLFSSTSSSSSSPSGSKSKASNSSPSSSGHSSSSSPIEELDQASGSALTGEGPASPYEQTTWSTSATPAFEFSGNPFRLKDPVNSRCEVIQKYSANKSINDAKHLLEHLSRSANEYGRHDPSFISPSSPAPGLSDLHLFFSAQPQLFENFVASLRMAEILSSKAPASVRIEMFKSILESFKVQAARYLSLSRPSPFHGLQLPSQHLFQAVLTNASRMGYAFQDLENFNAVSRIGESFLGITSPLQLDMPSDKLAVTVIPKVKWDTIPETMYPTALQLVEEHHPFIDISFVWPSVRDKVLTLLKNGLDEDAMCTDMMMGGLLPGAEPSFMVWGDDTMDVDSWEVSERFATKWWFLFEPEIIKRTNWWRKQRGLHPIRIDFSRDAAQSAPWSTRKRR</sequence>
<dbReference type="Proteomes" id="UP000245768">
    <property type="component" value="Unassembled WGS sequence"/>
</dbReference>
<feature type="region of interest" description="Disordered" evidence="1">
    <location>
        <begin position="119"/>
        <end position="178"/>
    </location>
</feature>
<feature type="region of interest" description="Disordered" evidence="1">
    <location>
        <begin position="15"/>
        <end position="71"/>
    </location>
</feature>
<dbReference type="PANTHER" id="PTHR38116">
    <property type="entry name" value="CHROMOSOME 7, WHOLE GENOME SHOTGUN SEQUENCE"/>
    <property type="match status" value="1"/>
</dbReference>
<feature type="compositionally biased region" description="Polar residues" evidence="1">
    <location>
        <begin position="62"/>
        <end position="71"/>
    </location>
</feature>
<dbReference type="Pfam" id="PF11905">
    <property type="entry name" value="DUF3425"/>
    <property type="match status" value="1"/>
</dbReference>
<dbReference type="EMBL" id="KZ819634">
    <property type="protein sequence ID" value="PWN92937.1"/>
    <property type="molecule type" value="Genomic_DNA"/>
</dbReference>
<proteinExistence type="predicted"/>
<dbReference type="OrthoDB" id="2245989at2759"/>
<dbReference type="GO" id="GO:0003700">
    <property type="term" value="F:DNA-binding transcription factor activity"/>
    <property type="evidence" value="ECO:0007669"/>
    <property type="project" value="InterPro"/>
</dbReference>
<dbReference type="AlphaFoldDB" id="A0A316YU25"/>
<evidence type="ECO:0000259" key="2">
    <source>
        <dbReference type="PROSITE" id="PS00036"/>
    </source>
</evidence>
<name>A0A316YU25_9BASI</name>
<dbReference type="CDD" id="cd14686">
    <property type="entry name" value="bZIP"/>
    <property type="match status" value="1"/>
</dbReference>
<dbReference type="PANTHER" id="PTHR38116:SF1">
    <property type="entry name" value="BZIP DOMAIN-CONTAINING PROTEIN"/>
    <property type="match status" value="1"/>
</dbReference>
<dbReference type="InterPro" id="IPR004827">
    <property type="entry name" value="bZIP"/>
</dbReference>
<dbReference type="GeneID" id="37041767"/>
<evidence type="ECO:0000313" key="3">
    <source>
        <dbReference type="EMBL" id="PWN92937.1"/>
    </source>
</evidence>
<dbReference type="RefSeq" id="XP_025380135.1">
    <property type="nucleotide sequence ID" value="XM_025519851.1"/>
</dbReference>
<dbReference type="InParanoid" id="A0A316YU25"/>
<accession>A0A316YU25</accession>
<organism evidence="3 4">
    <name type="scientific">Acaromyces ingoldii</name>
    <dbReference type="NCBI Taxonomy" id="215250"/>
    <lineage>
        <taxon>Eukaryota</taxon>
        <taxon>Fungi</taxon>
        <taxon>Dikarya</taxon>
        <taxon>Basidiomycota</taxon>
        <taxon>Ustilaginomycotina</taxon>
        <taxon>Exobasidiomycetes</taxon>
        <taxon>Exobasidiales</taxon>
        <taxon>Cryptobasidiaceae</taxon>
        <taxon>Acaromyces</taxon>
    </lineage>
</organism>